<gene>
    <name evidence="6" type="ORF">HQ865_18270</name>
</gene>
<feature type="chain" id="PRO_5028904800" evidence="4">
    <location>
        <begin position="20"/>
        <end position="430"/>
    </location>
</feature>
<evidence type="ECO:0000313" key="7">
    <source>
        <dbReference type="Proteomes" id="UP000505355"/>
    </source>
</evidence>
<dbReference type="RefSeq" id="WP_173416287.1">
    <property type="nucleotide sequence ID" value="NZ_CP054139.1"/>
</dbReference>
<evidence type="ECO:0000256" key="3">
    <source>
        <dbReference type="SAM" id="MobiDB-lite"/>
    </source>
</evidence>
<dbReference type="SUPFAM" id="SSF51261">
    <property type="entry name" value="Duplicated hybrid motif"/>
    <property type="match status" value="1"/>
</dbReference>
<name>A0A7D4PVK3_9SPHI</name>
<accession>A0A7D4PVK3</accession>
<evidence type="ECO:0000256" key="1">
    <source>
        <dbReference type="ARBA" id="ARBA00022729"/>
    </source>
</evidence>
<dbReference type="EMBL" id="CP054139">
    <property type="protein sequence ID" value="QKJ31628.1"/>
    <property type="molecule type" value="Genomic_DNA"/>
</dbReference>
<evidence type="ECO:0000256" key="2">
    <source>
        <dbReference type="SAM" id="Coils"/>
    </source>
</evidence>
<evidence type="ECO:0000313" key="6">
    <source>
        <dbReference type="EMBL" id="QKJ31628.1"/>
    </source>
</evidence>
<dbReference type="PANTHER" id="PTHR21666">
    <property type="entry name" value="PEPTIDASE-RELATED"/>
    <property type="match status" value="1"/>
</dbReference>
<dbReference type="InterPro" id="IPR011055">
    <property type="entry name" value="Dup_hybrid_motif"/>
</dbReference>
<feature type="coiled-coil region" evidence="2">
    <location>
        <begin position="24"/>
        <end position="62"/>
    </location>
</feature>
<dbReference type="GO" id="GO:0004222">
    <property type="term" value="F:metalloendopeptidase activity"/>
    <property type="evidence" value="ECO:0007669"/>
    <property type="project" value="TreeGrafter"/>
</dbReference>
<dbReference type="Gene3D" id="6.10.250.3150">
    <property type="match status" value="1"/>
</dbReference>
<feature type="compositionally biased region" description="Basic and acidic residues" evidence="3">
    <location>
        <begin position="187"/>
        <end position="200"/>
    </location>
</feature>
<keyword evidence="2" id="KW-0175">Coiled coil</keyword>
<dbReference type="CDD" id="cd12797">
    <property type="entry name" value="M23_peptidase"/>
    <property type="match status" value="1"/>
</dbReference>
<dbReference type="InterPro" id="IPR016047">
    <property type="entry name" value="M23ase_b-sheet_dom"/>
</dbReference>
<organism evidence="6 7">
    <name type="scientific">Mucilaginibacter mali</name>
    <dbReference type="NCBI Taxonomy" id="2740462"/>
    <lineage>
        <taxon>Bacteria</taxon>
        <taxon>Pseudomonadati</taxon>
        <taxon>Bacteroidota</taxon>
        <taxon>Sphingobacteriia</taxon>
        <taxon>Sphingobacteriales</taxon>
        <taxon>Sphingobacteriaceae</taxon>
        <taxon>Mucilaginibacter</taxon>
    </lineage>
</organism>
<evidence type="ECO:0000256" key="4">
    <source>
        <dbReference type="SAM" id="SignalP"/>
    </source>
</evidence>
<dbReference type="Proteomes" id="UP000505355">
    <property type="component" value="Chromosome"/>
</dbReference>
<dbReference type="Gene3D" id="2.70.70.10">
    <property type="entry name" value="Glucose Permease (Domain IIA)"/>
    <property type="match status" value="1"/>
</dbReference>
<dbReference type="AlphaFoldDB" id="A0A7D4PVK3"/>
<feature type="signal peptide" evidence="4">
    <location>
        <begin position="1"/>
        <end position="19"/>
    </location>
</feature>
<dbReference type="PANTHER" id="PTHR21666:SF289">
    <property type="entry name" value="L-ALA--D-GLU ENDOPEPTIDASE"/>
    <property type="match status" value="1"/>
</dbReference>
<proteinExistence type="predicted"/>
<protein>
    <submittedName>
        <fullName evidence="6">Peptidoglycan DD-metalloendopeptidase family protein</fullName>
    </submittedName>
</protein>
<feature type="region of interest" description="Disordered" evidence="3">
    <location>
        <begin position="247"/>
        <end position="274"/>
    </location>
</feature>
<dbReference type="Pfam" id="PF01551">
    <property type="entry name" value="Peptidase_M23"/>
    <property type="match status" value="1"/>
</dbReference>
<dbReference type="InterPro" id="IPR050570">
    <property type="entry name" value="Cell_wall_metabolism_enzyme"/>
</dbReference>
<keyword evidence="7" id="KW-1185">Reference proteome</keyword>
<evidence type="ECO:0000259" key="5">
    <source>
        <dbReference type="Pfam" id="PF01551"/>
    </source>
</evidence>
<feature type="compositionally biased region" description="Basic and acidic residues" evidence="3">
    <location>
        <begin position="247"/>
        <end position="268"/>
    </location>
</feature>
<sequence>MKFYKIVFFAALFLSAAHAFGQSSAELKRRRDKLNEELDQLNHELEANQNNKKMNLKQLNLLKAQISLRTSKIATINSEIGLLNNQIQESNNTVHTLQGQLDQLKKEYAAMVLFAYHNRSSYNQLMFVFASEDFNQAYKRMKYLQQFGSYRERQAESIRGTQNELHNKIDELDKTKKNKNDLLADQEKEKANLGKAKKDEDDVLSELSRQQGQLKQQQRDKQNKISDMNRAINAAIRREVEEARRKAEEEARKREAAEAAKAKAEGRAVEPSTVKRITKTSTTSEILNATPEAAKLSNDFLGNKGRLPWPVTNGGITQGFGMYTSGGIRNDNKGVDIRTNEGASVRAVFNGEVNGVTNIGGTYFVLVKHGEYFTVYSNLRTVAVSKGQKVSTKQILGTVATDSDSGMSIAHFELWKGSDAVNPAAWLTPN</sequence>
<feature type="region of interest" description="Disordered" evidence="3">
    <location>
        <begin position="187"/>
        <end position="229"/>
    </location>
</feature>
<keyword evidence="1 4" id="KW-0732">Signal</keyword>
<reference evidence="6 7" key="1">
    <citation type="submission" date="2020-05" db="EMBL/GenBank/DDBJ databases">
        <title>Mucilaginibacter mali sp. nov.</title>
        <authorList>
            <person name="Kim H.S."/>
            <person name="Lee K.C."/>
            <person name="Suh M.K."/>
            <person name="Kim J.-S."/>
            <person name="Han K.-I."/>
            <person name="Eom M.K."/>
            <person name="Shin Y.K."/>
            <person name="Lee J.-S."/>
        </authorList>
    </citation>
    <scope>NUCLEOTIDE SEQUENCE [LARGE SCALE GENOMIC DNA]</scope>
    <source>
        <strain evidence="6 7">G2-14</strain>
    </source>
</reference>
<feature type="domain" description="M23ase beta-sheet core" evidence="5">
    <location>
        <begin position="332"/>
        <end position="423"/>
    </location>
</feature>
<dbReference type="KEGG" id="mmab:HQ865_18270"/>